<dbReference type="InterPro" id="IPR014216">
    <property type="entry name" value="ABC_transptr_CydD"/>
</dbReference>
<dbReference type="PANTHER" id="PTHR24221:SF590">
    <property type="entry name" value="COMPONENT LINKED WITH THE ASSEMBLY OF CYTOCHROME' TRANSPORT TRANSMEMBRANE ATP-BINDING PROTEIN ABC TRANSPORTER CYDD-RELATED"/>
    <property type="match status" value="1"/>
</dbReference>
<comment type="caution">
    <text evidence="10">The sequence shown here is derived from an EMBL/GenBank/DDBJ whole genome shotgun (WGS) entry which is preliminary data.</text>
</comment>
<evidence type="ECO:0000259" key="8">
    <source>
        <dbReference type="PROSITE" id="PS50893"/>
    </source>
</evidence>
<evidence type="ECO:0000256" key="1">
    <source>
        <dbReference type="ARBA" id="ARBA00004651"/>
    </source>
</evidence>
<dbReference type="NCBIfam" id="TIGR02857">
    <property type="entry name" value="CydD"/>
    <property type="match status" value="1"/>
</dbReference>
<keyword evidence="5 7" id="KW-1133">Transmembrane helix</keyword>
<comment type="subcellular location">
    <subcellularLocation>
        <location evidence="1">Cell membrane</location>
        <topology evidence="1">Multi-pass membrane protein</topology>
    </subcellularLocation>
</comment>
<gene>
    <name evidence="10" type="ORF">JOC58_003590</name>
</gene>
<dbReference type="InterPro" id="IPR003593">
    <property type="entry name" value="AAA+_ATPase"/>
</dbReference>
<dbReference type="InterPro" id="IPR039421">
    <property type="entry name" value="Type_1_exporter"/>
</dbReference>
<protein>
    <submittedName>
        <fullName evidence="10">ATP-binding cassette subfamily C protein CydD</fullName>
    </submittedName>
</protein>
<dbReference type="Proteomes" id="UP001185028">
    <property type="component" value="Unassembled WGS sequence"/>
</dbReference>
<evidence type="ECO:0000313" key="11">
    <source>
        <dbReference type="Proteomes" id="UP001185028"/>
    </source>
</evidence>
<feature type="domain" description="ABC transporter" evidence="8">
    <location>
        <begin position="367"/>
        <end position="604"/>
    </location>
</feature>
<keyword evidence="6 7" id="KW-0472">Membrane</keyword>
<dbReference type="Pfam" id="PF00664">
    <property type="entry name" value="ABC_membrane"/>
    <property type="match status" value="1"/>
</dbReference>
<dbReference type="SUPFAM" id="SSF52540">
    <property type="entry name" value="P-loop containing nucleoside triphosphate hydrolases"/>
    <property type="match status" value="1"/>
</dbReference>
<evidence type="ECO:0000256" key="4">
    <source>
        <dbReference type="ARBA" id="ARBA00022840"/>
    </source>
</evidence>
<evidence type="ECO:0000256" key="7">
    <source>
        <dbReference type="SAM" id="Phobius"/>
    </source>
</evidence>
<feature type="transmembrane region" description="Helical" evidence="7">
    <location>
        <begin position="21"/>
        <end position="44"/>
    </location>
</feature>
<evidence type="ECO:0000256" key="2">
    <source>
        <dbReference type="ARBA" id="ARBA00022692"/>
    </source>
</evidence>
<keyword evidence="3" id="KW-0547">Nucleotide-binding</keyword>
<keyword evidence="4 10" id="KW-0067">ATP-binding</keyword>
<evidence type="ECO:0000313" key="10">
    <source>
        <dbReference type="EMBL" id="MDR6245677.1"/>
    </source>
</evidence>
<dbReference type="PROSITE" id="PS00211">
    <property type="entry name" value="ABC_TRANSPORTER_1"/>
    <property type="match status" value="1"/>
</dbReference>
<dbReference type="Pfam" id="PF00005">
    <property type="entry name" value="ABC_tran"/>
    <property type="match status" value="1"/>
</dbReference>
<evidence type="ECO:0000256" key="3">
    <source>
        <dbReference type="ARBA" id="ARBA00022741"/>
    </source>
</evidence>
<feature type="domain" description="ABC transmembrane type-1" evidence="9">
    <location>
        <begin position="24"/>
        <end position="304"/>
    </location>
</feature>
<dbReference type="SMART" id="SM00382">
    <property type="entry name" value="AAA"/>
    <property type="match status" value="1"/>
</dbReference>
<dbReference type="InterPro" id="IPR017871">
    <property type="entry name" value="ABC_transporter-like_CS"/>
</dbReference>
<feature type="transmembrane region" description="Helical" evidence="7">
    <location>
        <begin position="139"/>
        <end position="156"/>
    </location>
</feature>
<dbReference type="Gene3D" id="3.40.50.300">
    <property type="entry name" value="P-loop containing nucleotide triphosphate hydrolases"/>
    <property type="match status" value="1"/>
</dbReference>
<keyword evidence="11" id="KW-1185">Reference proteome</keyword>
<dbReference type="PANTHER" id="PTHR24221">
    <property type="entry name" value="ATP-BINDING CASSETTE SUB-FAMILY B"/>
    <property type="match status" value="1"/>
</dbReference>
<proteinExistence type="predicted"/>
<dbReference type="GO" id="GO:0005524">
    <property type="term" value="F:ATP binding"/>
    <property type="evidence" value="ECO:0007669"/>
    <property type="project" value="UniProtKB-KW"/>
</dbReference>
<dbReference type="InterPro" id="IPR036640">
    <property type="entry name" value="ABC1_TM_sf"/>
</dbReference>
<dbReference type="RefSeq" id="WP_188777685.1">
    <property type="nucleotide sequence ID" value="NZ_BMMB01000011.1"/>
</dbReference>
<feature type="transmembrane region" description="Helical" evidence="7">
    <location>
        <begin position="56"/>
        <end position="74"/>
    </location>
</feature>
<feature type="transmembrane region" description="Helical" evidence="7">
    <location>
        <begin position="162"/>
        <end position="180"/>
    </location>
</feature>
<dbReference type="Gene3D" id="1.20.1560.10">
    <property type="entry name" value="ABC transporter type 1, transmembrane domain"/>
    <property type="match status" value="1"/>
</dbReference>
<organism evidence="10 11">
    <name type="scientific">Paenibacillus hunanensis</name>
    <dbReference type="NCBI Taxonomy" id="539262"/>
    <lineage>
        <taxon>Bacteria</taxon>
        <taxon>Bacillati</taxon>
        <taxon>Bacillota</taxon>
        <taxon>Bacilli</taxon>
        <taxon>Bacillales</taxon>
        <taxon>Paenibacillaceae</taxon>
        <taxon>Paenibacillus</taxon>
    </lineage>
</organism>
<evidence type="ECO:0000256" key="6">
    <source>
        <dbReference type="ARBA" id="ARBA00023136"/>
    </source>
</evidence>
<dbReference type="SUPFAM" id="SSF90123">
    <property type="entry name" value="ABC transporter transmembrane region"/>
    <property type="match status" value="1"/>
</dbReference>
<dbReference type="PROSITE" id="PS50929">
    <property type="entry name" value="ABC_TM1F"/>
    <property type="match status" value="1"/>
</dbReference>
<evidence type="ECO:0000256" key="5">
    <source>
        <dbReference type="ARBA" id="ARBA00022989"/>
    </source>
</evidence>
<dbReference type="InterPro" id="IPR011527">
    <property type="entry name" value="ABC1_TM_dom"/>
</dbReference>
<keyword evidence="2 7" id="KW-0812">Transmembrane</keyword>
<name>A0ABU1J3Y6_9BACL</name>
<sequence length="611" mass="66532">MKPKAGLLYEFMQTQKKRTGWIRLLSLALGIMTIAQAALLAQAVQQVFVESAPVRVWIPIVAILLGVMLLRTWIAYSNGSIGLRIAADAKRTFRSKCLRWLTTQPLLFARQGQTGGKVSVAMDAVDEADSYFSQYTPKMIEASIVPLMILVVVFILHIPSGLILLFTAPFIPLFMALIGIQTQKKSEEKFQQLAQFSGTFLDSVQGLVTLKLFGRAQAQQKQIEQRSLSYRDSTMGILKVAFMNTFALETIVMLGIGIVALELALQLVVFKTMRFHTAFLILLLVPEFYNMLKNVGTAFHGGRTSLGAIRTIEALLVEGTGAAKAAASTTASASAKEHNGKAAGSSTIISHAFHGSELKQAESSSVIAWHDLQFQYGDHAENFSLHAGSLAIPQGAKVAIVGRSGAGKTTLLHLIAGLLKPSSGEIHFYNQQLTPEQEASWLDQISYITQHPYIFAGTLAENIAIATDREVTRAEIVHAAEAAGLATLLTELEHGYDTVVGEGGRGLSGGERQRLALARAFLKQPAVLFFDEPTTGLDLHTEHILLDSMKQLSQHATVITIAHRLHTIRDADLILFVEEGTLVATGTHDQLLATVPQYAAMVRTQRQEVLA</sequence>
<dbReference type="InterPro" id="IPR027417">
    <property type="entry name" value="P-loop_NTPase"/>
</dbReference>
<dbReference type="PROSITE" id="PS50893">
    <property type="entry name" value="ABC_TRANSPORTER_2"/>
    <property type="match status" value="1"/>
</dbReference>
<dbReference type="EMBL" id="JAVDQH010000016">
    <property type="protein sequence ID" value="MDR6245677.1"/>
    <property type="molecule type" value="Genomic_DNA"/>
</dbReference>
<reference evidence="10 11" key="1">
    <citation type="submission" date="2023-07" db="EMBL/GenBank/DDBJ databases">
        <title>Genomic Encyclopedia of Type Strains, Phase IV (KMG-IV): sequencing the most valuable type-strain genomes for metagenomic binning, comparative biology and taxonomic classification.</title>
        <authorList>
            <person name="Goeker M."/>
        </authorList>
    </citation>
    <scope>NUCLEOTIDE SEQUENCE [LARGE SCALE GENOMIC DNA]</scope>
    <source>
        <strain evidence="10 11">DSM 22170</strain>
    </source>
</reference>
<dbReference type="InterPro" id="IPR003439">
    <property type="entry name" value="ABC_transporter-like_ATP-bd"/>
</dbReference>
<feature type="transmembrane region" description="Helical" evidence="7">
    <location>
        <begin position="236"/>
        <end position="261"/>
    </location>
</feature>
<accession>A0ABU1J3Y6</accession>
<dbReference type="CDD" id="cd18584">
    <property type="entry name" value="ABC_6TM_AarD_CydD"/>
    <property type="match status" value="1"/>
</dbReference>
<evidence type="ECO:0000259" key="9">
    <source>
        <dbReference type="PROSITE" id="PS50929"/>
    </source>
</evidence>